<dbReference type="PANTHER" id="PTHR33269">
    <property type="entry name" value="NADH-UBIQUINONE OXIDOREDUCTASE CHAIN 6"/>
    <property type="match status" value="1"/>
</dbReference>
<dbReference type="GO" id="GO:0005886">
    <property type="term" value="C:plasma membrane"/>
    <property type="evidence" value="ECO:0007669"/>
    <property type="project" value="UniProtKB-SubCell"/>
</dbReference>
<dbReference type="AlphaFoldDB" id="A0AAX0RX53"/>
<evidence type="ECO:0000313" key="4">
    <source>
        <dbReference type="Proteomes" id="UP000220106"/>
    </source>
</evidence>
<dbReference type="NCBIfam" id="NF005168">
    <property type="entry name" value="PRK06638.2-3"/>
    <property type="match status" value="1"/>
</dbReference>
<evidence type="ECO:0000256" key="1">
    <source>
        <dbReference type="ARBA" id="ARBA00005698"/>
    </source>
</evidence>
<keyword evidence="2" id="KW-0472">Membrane</keyword>
<gene>
    <name evidence="3" type="ORF">CN689_20550</name>
</gene>
<feature type="transmembrane region" description="Helical" evidence="2">
    <location>
        <begin position="6"/>
        <end position="27"/>
    </location>
</feature>
<dbReference type="InterPro" id="IPR042106">
    <property type="entry name" value="Nuo/plastoQ_OxRdtase_6_NuoJ"/>
</dbReference>
<organism evidence="3 4">
    <name type="scientific">Peribacillus butanolivorans</name>
    <dbReference type="NCBI Taxonomy" id="421767"/>
    <lineage>
        <taxon>Bacteria</taxon>
        <taxon>Bacillati</taxon>
        <taxon>Bacillota</taxon>
        <taxon>Bacilli</taxon>
        <taxon>Bacillales</taxon>
        <taxon>Bacillaceae</taxon>
        <taxon>Peribacillus</taxon>
    </lineage>
</organism>
<keyword evidence="2" id="KW-1133">Transmembrane helix</keyword>
<keyword evidence="2" id="KW-0520">NAD</keyword>
<comment type="subcellular location">
    <subcellularLocation>
        <location evidence="2">Cell membrane</location>
        <topology evidence="2">Multi-pass membrane protein</topology>
    </subcellularLocation>
</comment>
<dbReference type="Gene3D" id="1.20.120.1200">
    <property type="entry name" value="NADH-ubiquinone/plastoquinone oxidoreductase chain 6, subunit NuoJ"/>
    <property type="match status" value="1"/>
</dbReference>
<accession>A0AAX0RX53</accession>
<keyword evidence="2" id="KW-0812">Transmembrane</keyword>
<feature type="transmembrane region" description="Helical" evidence="2">
    <location>
        <begin position="34"/>
        <end position="51"/>
    </location>
</feature>
<keyword evidence="2" id="KW-1003">Cell membrane</keyword>
<reference evidence="3 4" key="1">
    <citation type="submission" date="2017-09" db="EMBL/GenBank/DDBJ databases">
        <title>Large-scale bioinformatics analysis of Bacillus genomes uncovers conserved roles of natural products in bacterial physiology.</title>
        <authorList>
            <consortium name="Agbiome Team Llc"/>
            <person name="Bleich R.M."/>
            <person name="Kirk G.J."/>
            <person name="Santa Maria K.C."/>
            <person name="Allen S.E."/>
            <person name="Farag S."/>
            <person name="Shank E.A."/>
            <person name="Bowers A."/>
        </authorList>
    </citation>
    <scope>NUCLEOTIDE SEQUENCE [LARGE SCALE GENOMIC DNA]</scope>
    <source>
        <strain evidence="3 4">AFS003229</strain>
    </source>
</reference>
<name>A0AAX0RX53_9BACI</name>
<dbReference type="Pfam" id="PF00499">
    <property type="entry name" value="Oxidored_q3"/>
    <property type="match status" value="1"/>
</dbReference>
<dbReference type="GO" id="GO:0008137">
    <property type="term" value="F:NADH dehydrogenase (ubiquinone) activity"/>
    <property type="evidence" value="ECO:0007669"/>
    <property type="project" value="UniProtKB-UniRule"/>
</dbReference>
<evidence type="ECO:0000313" key="3">
    <source>
        <dbReference type="EMBL" id="PEJ30170.1"/>
    </source>
</evidence>
<dbReference type="RefSeq" id="WP_098177155.1">
    <property type="nucleotide sequence ID" value="NZ_CP050509.1"/>
</dbReference>
<dbReference type="InterPro" id="IPR001457">
    <property type="entry name" value="NADH_UbQ/plastoQ_OxRdtase_su6"/>
</dbReference>
<dbReference type="PANTHER" id="PTHR33269:SF17">
    <property type="entry name" value="NADH-UBIQUINONE OXIDOREDUCTASE CHAIN 6"/>
    <property type="match status" value="1"/>
</dbReference>
<comment type="function">
    <text evidence="2">NDH-1 shuttles electrons from NADH, via FMN and iron-sulfur (Fe-S) centers, to quinones in the respiratory chain. Couples the redox reaction to proton translocation (for every two electrons transferred, four hydrogen ions are translocated across the cytoplasmic membrane), and thus conserves the redox energy in a proton gradient.</text>
</comment>
<dbReference type="EC" id="7.1.1.-" evidence="2"/>
<comment type="similarity">
    <text evidence="1 2">Belongs to the complex I subunit 6 family.</text>
</comment>
<comment type="catalytic activity">
    <reaction evidence="2">
        <text>a quinone + NADH + 5 H(+)(in) = a quinol + NAD(+) + 4 H(+)(out)</text>
        <dbReference type="Rhea" id="RHEA:57888"/>
        <dbReference type="ChEBI" id="CHEBI:15378"/>
        <dbReference type="ChEBI" id="CHEBI:24646"/>
        <dbReference type="ChEBI" id="CHEBI:57540"/>
        <dbReference type="ChEBI" id="CHEBI:57945"/>
        <dbReference type="ChEBI" id="CHEBI:132124"/>
    </reaction>
</comment>
<dbReference type="Proteomes" id="UP000220106">
    <property type="component" value="Unassembled WGS sequence"/>
</dbReference>
<protein>
    <recommendedName>
        <fullName evidence="2">NADH-quinone oxidoreductase subunit J</fullName>
        <ecNumber evidence="2">7.1.1.-</ecNumber>
    </recommendedName>
</protein>
<feature type="transmembrane region" description="Helical" evidence="2">
    <location>
        <begin position="137"/>
        <end position="161"/>
    </location>
</feature>
<dbReference type="EMBL" id="NUEQ01000034">
    <property type="protein sequence ID" value="PEJ30170.1"/>
    <property type="molecule type" value="Genomic_DNA"/>
</dbReference>
<dbReference type="GO" id="GO:0048038">
    <property type="term" value="F:quinone binding"/>
    <property type="evidence" value="ECO:0007669"/>
    <property type="project" value="UniProtKB-UniRule"/>
</dbReference>
<keyword evidence="2" id="KW-0874">Quinone</keyword>
<evidence type="ECO:0000256" key="2">
    <source>
        <dbReference type="RuleBase" id="RU004429"/>
    </source>
</evidence>
<feature type="transmembrane region" description="Helical" evidence="2">
    <location>
        <begin position="97"/>
        <end position="117"/>
    </location>
</feature>
<feature type="transmembrane region" description="Helical" evidence="2">
    <location>
        <begin position="57"/>
        <end position="76"/>
    </location>
</feature>
<proteinExistence type="inferred from homology"/>
<comment type="caution">
    <text evidence="3">The sequence shown here is derived from an EMBL/GenBank/DDBJ whole genome shotgun (WGS) entry which is preliminary data.</text>
</comment>
<sequence length="174" mass="19029">MSLSGELIAFLGLALVAILGGVLLITLTKVVHMVIALVFTFLSIAGIYMLLSAEFVAVVQILIYSGAITIVMLFGIMLTKHQEREEPSKGRWRKFSLLLAVAGFAVAVYLGIYNLHIPVQPTTLHEENTKQIGIELFSKYVIPFEVMSVLLLVALVGAIVLAKKDDKDEEGDQL</sequence>